<proteinExistence type="predicted"/>
<dbReference type="AlphaFoldDB" id="A0AAW0P884"/>
<keyword evidence="1" id="KW-0479">Metal-binding</keyword>
<evidence type="ECO:0000256" key="3">
    <source>
        <dbReference type="ARBA" id="ARBA00023002"/>
    </source>
</evidence>
<accession>A0AAW0P884</accession>
<protein>
    <recommendedName>
        <fullName evidence="4">Lipoxygenase domain-containing protein</fullName>
    </recommendedName>
</protein>
<evidence type="ECO:0000256" key="1">
    <source>
        <dbReference type="ARBA" id="ARBA00022723"/>
    </source>
</evidence>
<sequence>MITILQRSLSSVTYSSLCIHDDIKDRGMESVPNYYYRDDGLRLWDIINRFVKGVLTYYYKSDDEVREDTELQKWIQDIYEHGFLSKASTGIPQSLSTVEEMVKFVTMVIFTCSVQHAAVNGGQYDYGGYMPNTPITLQQPPPTTKGTATQESFLQTLPNIGTTVNGMATMWLLTKQSSDFVGLGCYPDTHFSEETPQKLMEDFQEELSQLSVKIKERNKNLKVPYTYMDPTEVENSVAI</sequence>
<keyword evidence="2" id="KW-0223">Dioxygenase</keyword>
<dbReference type="GO" id="GO:0046872">
    <property type="term" value="F:metal ion binding"/>
    <property type="evidence" value="ECO:0007669"/>
    <property type="project" value="UniProtKB-KW"/>
</dbReference>
<evidence type="ECO:0000313" key="5">
    <source>
        <dbReference type="EMBL" id="KAK7912870.1"/>
    </source>
</evidence>
<dbReference type="InterPro" id="IPR000907">
    <property type="entry name" value="LipOase"/>
</dbReference>
<evidence type="ECO:0000259" key="4">
    <source>
        <dbReference type="PROSITE" id="PS51393"/>
    </source>
</evidence>
<dbReference type="PANTHER" id="PTHR11771">
    <property type="entry name" value="LIPOXYGENASE"/>
    <property type="match status" value="1"/>
</dbReference>
<comment type="caution">
    <text evidence="5">The sequence shown here is derived from an EMBL/GenBank/DDBJ whole genome shotgun (WGS) entry which is preliminary data.</text>
</comment>
<reference evidence="6" key="1">
    <citation type="submission" date="2024-04" db="EMBL/GenBank/DDBJ databases">
        <title>Salinicola lusitanus LLJ914,a marine bacterium isolated from the Okinawa Trough.</title>
        <authorList>
            <person name="Li J."/>
        </authorList>
    </citation>
    <scope>NUCLEOTIDE SEQUENCE [LARGE SCALE GENOMIC DNA]</scope>
</reference>
<dbReference type="InterPro" id="IPR013819">
    <property type="entry name" value="LipOase_C"/>
</dbReference>
<dbReference type="SUPFAM" id="SSF48484">
    <property type="entry name" value="Lipoxigenase"/>
    <property type="match status" value="1"/>
</dbReference>
<name>A0AAW0P884_9GOBI</name>
<dbReference type="InterPro" id="IPR036226">
    <property type="entry name" value="LipOase_C_sf"/>
</dbReference>
<feature type="domain" description="Lipoxygenase" evidence="4">
    <location>
        <begin position="1"/>
        <end position="239"/>
    </location>
</feature>
<dbReference type="PROSITE" id="PS51393">
    <property type="entry name" value="LIPOXYGENASE_3"/>
    <property type="match status" value="1"/>
</dbReference>
<keyword evidence="3" id="KW-0560">Oxidoreductase</keyword>
<organism evidence="5 6">
    <name type="scientific">Mugilogobius chulae</name>
    <name type="common">yellowstripe goby</name>
    <dbReference type="NCBI Taxonomy" id="88201"/>
    <lineage>
        <taxon>Eukaryota</taxon>
        <taxon>Metazoa</taxon>
        <taxon>Chordata</taxon>
        <taxon>Craniata</taxon>
        <taxon>Vertebrata</taxon>
        <taxon>Euteleostomi</taxon>
        <taxon>Actinopterygii</taxon>
        <taxon>Neopterygii</taxon>
        <taxon>Teleostei</taxon>
        <taxon>Neoteleostei</taxon>
        <taxon>Acanthomorphata</taxon>
        <taxon>Gobiaria</taxon>
        <taxon>Gobiiformes</taxon>
        <taxon>Gobioidei</taxon>
        <taxon>Gobiidae</taxon>
        <taxon>Gobionellinae</taxon>
        <taxon>Mugilogobius</taxon>
    </lineage>
</organism>
<dbReference type="EMBL" id="JBBPFD010000009">
    <property type="protein sequence ID" value="KAK7912870.1"/>
    <property type="molecule type" value="Genomic_DNA"/>
</dbReference>
<dbReference type="GO" id="GO:0016702">
    <property type="term" value="F:oxidoreductase activity, acting on single donors with incorporation of molecular oxygen, incorporation of two atoms of oxygen"/>
    <property type="evidence" value="ECO:0007669"/>
    <property type="project" value="InterPro"/>
</dbReference>
<keyword evidence="6" id="KW-1185">Reference proteome</keyword>
<gene>
    <name evidence="5" type="ORF">WMY93_013081</name>
</gene>
<evidence type="ECO:0000313" key="6">
    <source>
        <dbReference type="Proteomes" id="UP001460270"/>
    </source>
</evidence>
<evidence type="ECO:0000256" key="2">
    <source>
        <dbReference type="ARBA" id="ARBA00022964"/>
    </source>
</evidence>
<dbReference type="Pfam" id="PF00305">
    <property type="entry name" value="Lipoxygenase"/>
    <property type="match status" value="1"/>
</dbReference>
<dbReference type="GO" id="GO:0034440">
    <property type="term" value="P:lipid oxidation"/>
    <property type="evidence" value="ECO:0007669"/>
    <property type="project" value="InterPro"/>
</dbReference>
<dbReference type="Proteomes" id="UP001460270">
    <property type="component" value="Unassembled WGS sequence"/>
</dbReference>
<dbReference type="Gene3D" id="1.20.245.10">
    <property type="entry name" value="Lipoxygenase-1, Domain 5"/>
    <property type="match status" value="1"/>
</dbReference>